<evidence type="ECO:0000256" key="2">
    <source>
        <dbReference type="ARBA" id="ARBA00022448"/>
    </source>
</evidence>
<dbReference type="Gene3D" id="2.60.40.1170">
    <property type="entry name" value="Mu homology domain, subdomain B"/>
    <property type="match status" value="2"/>
</dbReference>
<dbReference type="GO" id="GO:0016192">
    <property type="term" value="P:vesicle-mediated transport"/>
    <property type="evidence" value="ECO:0007669"/>
    <property type="project" value="InterPro"/>
</dbReference>
<dbReference type="GO" id="GO:0005905">
    <property type="term" value="C:clathrin-coated pit"/>
    <property type="evidence" value="ECO:0007669"/>
    <property type="project" value="UniProtKB-KW"/>
</dbReference>
<dbReference type="Pfam" id="PF00928">
    <property type="entry name" value="Adap_comp_sub"/>
    <property type="match status" value="1"/>
</dbReference>
<reference evidence="8" key="2">
    <citation type="submission" date="2020-06" db="EMBL/GenBank/DDBJ databases">
        <authorList>
            <person name="Sheffer M."/>
        </authorList>
    </citation>
    <scope>NUCLEOTIDE SEQUENCE</scope>
</reference>
<dbReference type="InterPro" id="IPR036168">
    <property type="entry name" value="AP2_Mu_C_sf"/>
</dbReference>
<dbReference type="PANTHER" id="PTHR10529">
    <property type="entry name" value="AP COMPLEX SUBUNIT MU"/>
    <property type="match status" value="1"/>
</dbReference>
<dbReference type="InterPro" id="IPR011012">
    <property type="entry name" value="Longin-like_dom_sf"/>
</dbReference>
<proteinExistence type="inferred from homology"/>
<comment type="caution">
    <text evidence="8">The sequence shown here is derived from an EMBL/GenBank/DDBJ whole genome shotgun (WGS) entry which is preliminary data.</text>
</comment>
<keyword evidence="2 6" id="KW-0813">Transport</keyword>
<keyword evidence="3 6" id="KW-0653">Protein transport</keyword>
<sequence>MLSAFYIFSSRGDVLLKEKYRDDIPEEYFNSVISSVLKSKSGSNPPCVKSNGIQGFFIKRDKITYVALSKREIPTLVVIQFLDSFHSLLRNFCGGATEDHITKNLLLVYELLTECVDNGFMKTTNTEQIRHTVYADPVVTKSNPKYEVKKPGPFGLEKVLVPNSAAERPLVKSRSQQLIKTAEVFVDVFEKLTAHFNKEGQIQIFHLYGCIQLKSFINHSHQLLVSLEDSLKQETLKGLYFDHSEFDTCVDYKNFEKNRSFIARPSQGEIKAMSYTLENPVLLPFRLTANILGSEQNRDCDLILKLNCNLPTDVEALNISLHIPVSSATRNIMQQFSKFQNSAEFIRKERKIIWRLKKLPGQEEVIAKFKLIEALQVPANYLEMGPVSLEFEASNTTCSGLRIRNIKAEDPSGKPILIQKWVRYVTVAQSYVFQI</sequence>
<evidence type="ECO:0000259" key="7">
    <source>
        <dbReference type="PROSITE" id="PS51072"/>
    </source>
</evidence>
<dbReference type="InterPro" id="IPR050431">
    <property type="entry name" value="Adaptor_comp_med_subunit"/>
</dbReference>
<evidence type="ECO:0000256" key="5">
    <source>
        <dbReference type="ARBA" id="ARBA00023176"/>
    </source>
</evidence>
<dbReference type="AlphaFoldDB" id="A0A8T0EP69"/>
<dbReference type="Proteomes" id="UP000807504">
    <property type="component" value="Unassembled WGS sequence"/>
</dbReference>
<dbReference type="SUPFAM" id="SSF49447">
    <property type="entry name" value="Second domain of Mu2 adaptin subunit (ap50) of ap2 adaptor"/>
    <property type="match status" value="1"/>
</dbReference>
<comment type="subcellular location">
    <subcellularLocation>
        <location evidence="1">Membrane</location>
        <location evidence="1">Coated pit</location>
        <topology evidence="1">Peripheral membrane protein</topology>
        <orientation evidence="1">Cytoplasmic side</orientation>
    </subcellularLocation>
</comment>
<gene>
    <name evidence="8" type="ORF">HNY73_014077</name>
</gene>
<evidence type="ECO:0000256" key="6">
    <source>
        <dbReference type="PIRNR" id="PIRNR005992"/>
    </source>
</evidence>
<evidence type="ECO:0000313" key="9">
    <source>
        <dbReference type="Proteomes" id="UP000807504"/>
    </source>
</evidence>
<dbReference type="GO" id="GO:0030131">
    <property type="term" value="C:clathrin adaptor complex"/>
    <property type="evidence" value="ECO:0007669"/>
    <property type="project" value="UniProtKB-UniRule"/>
</dbReference>
<dbReference type="EMBL" id="JABXBU010002072">
    <property type="protein sequence ID" value="KAF8777161.1"/>
    <property type="molecule type" value="Genomic_DNA"/>
</dbReference>
<comment type="similarity">
    <text evidence="6">Belongs to the adaptor complexes medium subunit family.</text>
</comment>
<name>A0A8T0EP69_ARGBR</name>
<reference evidence="8" key="1">
    <citation type="journal article" date="2020" name="bioRxiv">
        <title>Chromosome-level reference genome of the European wasp spider Argiope bruennichi: a resource for studies on range expansion and evolutionary adaptation.</title>
        <authorList>
            <person name="Sheffer M.M."/>
            <person name="Hoppe A."/>
            <person name="Krehenwinkel H."/>
            <person name="Uhl G."/>
            <person name="Kuss A.W."/>
            <person name="Jensen L."/>
            <person name="Jensen C."/>
            <person name="Gillespie R.G."/>
            <person name="Hoff K.J."/>
            <person name="Prost S."/>
        </authorList>
    </citation>
    <scope>NUCLEOTIDE SEQUENCE</scope>
</reference>
<dbReference type="PROSITE" id="PS51072">
    <property type="entry name" value="MHD"/>
    <property type="match status" value="1"/>
</dbReference>
<keyword evidence="5" id="KW-0168">Coated pit</keyword>
<dbReference type="SUPFAM" id="SSF64356">
    <property type="entry name" value="SNARE-like"/>
    <property type="match status" value="1"/>
</dbReference>
<evidence type="ECO:0000256" key="3">
    <source>
        <dbReference type="ARBA" id="ARBA00022927"/>
    </source>
</evidence>
<feature type="domain" description="MHD" evidence="7">
    <location>
        <begin position="181"/>
        <end position="434"/>
    </location>
</feature>
<dbReference type="PRINTS" id="PR00314">
    <property type="entry name" value="CLATHRINADPT"/>
</dbReference>
<organism evidence="8 9">
    <name type="scientific">Argiope bruennichi</name>
    <name type="common">Wasp spider</name>
    <name type="synonym">Aranea bruennichi</name>
    <dbReference type="NCBI Taxonomy" id="94029"/>
    <lineage>
        <taxon>Eukaryota</taxon>
        <taxon>Metazoa</taxon>
        <taxon>Ecdysozoa</taxon>
        <taxon>Arthropoda</taxon>
        <taxon>Chelicerata</taxon>
        <taxon>Arachnida</taxon>
        <taxon>Araneae</taxon>
        <taxon>Araneomorphae</taxon>
        <taxon>Entelegynae</taxon>
        <taxon>Araneoidea</taxon>
        <taxon>Araneidae</taxon>
        <taxon>Argiope</taxon>
    </lineage>
</organism>
<protein>
    <submittedName>
        <fullName evidence="8">AP-4 complex subunit mu-1 like protein</fullName>
    </submittedName>
</protein>
<accession>A0A8T0EP69</accession>
<keyword evidence="9" id="KW-1185">Reference proteome</keyword>
<evidence type="ECO:0000256" key="4">
    <source>
        <dbReference type="ARBA" id="ARBA00023136"/>
    </source>
</evidence>
<evidence type="ECO:0000256" key="1">
    <source>
        <dbReference type="ARBA" id="ARBA00004277"/>
    </source>
</evidence>
<evidence type="ECO:0000313" key="8">
    <source>
        <dbReference type="EMBL" id="KAF8777161.1"/>
    </source>
</evidence>
<dbReference type="FunFam" id="3.30.450.60:FF:000002">
    <property type="entry name" value="AP-2 complex subunit mu, putative"/>
    <property type="match status" value="1"/>
</dbReference>
<dbReference type="InterPro" id="IPR001392">
    <property type="entry name" value="Clathrin_mu"/>
</dbReference>
<dbReference type="PIRSF" id="PIRSF005992">
    <property type="entry name" value="Clathrin_mu"/>
    <property type="match status" value="1"/>
</dbReference>
<dbReference type="InterPro" id="IPR028565">
    <property type="entry name" value="MHD"/>
</dbReference>
<dbReference type="Gene3D" id="3.30.450.60">
    <property type="match status" value="1"/>
</dbReference>
<dbReference type="GO" id="GO:0006886">
    <property type="term" value="P:intracellular protein transport"/>
    <property type="evidence" value="ECO:0007669"/>
    <property type="project" value="UniProtKB-UniRule"/>
</dbReference>
<keyword evidence="4" id="KW-0472">Membrane</keyword>